<gene>
    <name evidence="9" type="primary">coaD</name>
    <name evidence="11" type="ORF">J2S72_001351</name>
</gene>
<feature type="site" description="Transition state stabilizer" evidence="9">
    <location>
        <position position="16"/>
    </location>
</feature>
<dbReference type="PANTHER" id="PTHR21342">
    <property type="entry name" value="PHOSPHOPANTETHEINE ADENYLYLTRANSFERASE"/>
    <property type="match status" value="1"/>
</dbReference>
<dbReference type="Proteomes" id="UP001236559">
    <property type="component" value="Unassembled WGS sequence"/>
</dbReference>
<organism evidence="11 12">
    <name type="scientific">Peptoniphilus koenoeneniae</name>
    <dbReference type="NCBI Taxonomy" id="507751"/>
    <lineage>
        <taxon>Bacteria</taxon>
        <taxon>Bacillati</taxon>
        <taxon>Bacillota</taxon>
        <taxon>Tissierellia</taxon>
        <taxon>Tissierellales</taxon>
        <taxon>Peptoniphilaceae</taxon>
        <taxon>Peptoniphilus</taxon>
    </lineage>
</organism>
<keyword evidence="5 9" id="KW-0067">ATP-binding</keyword>
<feature type="binding site" evidence="9">
    <location>
        <position position="86"/>
    </location>
    <ligand>
        <name>substrate</name>
    </ligand>
</feature>
<feature type="binding site" evidence="9">
    <location>
        <begin position="122"/>
        <end position="128"/>
    </location>
    <ligand>
        <name>ATP</name>
        <dbReference type="ChEBI" id="CHEBI:30616"/>
    </ligand>
</feature>
<evidence type="ECO:0000256" key="9">
    <source>
        <dbReference type="HAMAP-Rule" id="MF_00151"/>
    </source>
</evidence>
<feature type="binding site" evidence="9">
    <location>
        <begin position="8"/>
        <end position="9"/>
    </location>
    <ligand>
        <name>ATP</name>
        <dbReference type="ChEBI" id="CHEBI:30616"/>
    </ligand>
</feature>
<comment type="function">
    <text evidence="9">Reversibly transfers an adenylyl group from ATP to 4'-phosphopantetheine, yielding dephospho-CoA (dPCoA) and pyrophosphate.</text>
</comment>
<feature type="binding site" evidence="9">
    <location>
        <begin position="87"/>
        <end position="89"/>
    </location>
    <ligand>
        <name>ATP</name>
        <dbReference type="ChEBI" id="CHEBI:30616"/>
    </ligand>
</feature>
<dbReference type="EC" id="2.7.7.3" evidence="9"/>
<accession>A0ABU0AVN9</accession>
<dbReference type="EMBL" id="JAUSTN010000006">
    <property type="protein sequence ID" value="MDQ0275326.1"/>
    <property type="molecule type" value="Genomic_DNA"/>
</dbReference>
<protein>
    <recommendedName>
        <fullName evidence="9">Phosphopantetheine adenylyltransferase</fullName>
        <ecNumber evidence="9">2.7.7.3</ecNumber>
    </recommendedName>
    <alternativeName>
        <fullName evidence="9">Dephospho-CoA pyrophosphorylase</fullName>
    </alternativeName>
    <alternativeName>
        <fullName evidence="9">Pantetheine-phosphate adenylyltransferase</fullName>
        <shortName evidence="9">PPAT</shortName>
    </alternativeName>
</protein>
<keyword evidence="7 9" id="KW-0173">Coenzyme A biosynthesis</keyword>
<reference evidence="11 12" key="1">
    <citation type="submission" date="2023-07" db="EMBL/GenBank/DDBJ databases">
        <title>Genomic Encyclopedia of Type Strains, Phase IV (KMG-IV): sequencing the most valuable type-strain genomes for metagenomic binning, comparative biology and taxonomic classification.</title>
        <authorList>
            <person name="Goeker M."/>
        </authorList>
    </citation>
    <scope>NUCLEOTIDE SEQUENCE [LARGE SCALE GENOMIC DNA]</scope>
    <source>
        <strain evidence="11 12">DSM 22616</strain>
    </source>
</reference>
<dbReference type="HAMAP" id="MF_00151">
    <property type="entry name" value="PPAT_bact"/>
    <property type="match status" value="1"/>
</dbReference>
<dbReference type="InterPro" id="IPR004821">
    <property type="entry name" value="Cyt_trans-like"/>
</dbReference>
<keyword evidence="1 9" id="KW-0963">Cytoplasm</keyword>
<dbReference type="PANTHER" id="PTHR21342:SF1">
    <property type="entry name" value="PHOSPHOPANTETHEINE ADENYLYLTRANSFERASE"/>
    <property type="match status" value="1"/>
</dbReference>
<evidence type="ECO:0000313" key="11">
    <source>
        <dbReference type="EMBL" id="MDQ0275326.1"/>
    </source>
</evidence>
<comment type="subcellular location">
    <subcellularLocation>
        <location evidence="9">Cytoplasm</location>
    </subcellularLocation>
</comment>
<evidence type="ECO:0000259" key="10">
    <source>
        <dbReference type="Pfam" id="PF01467"/>
    </source>
</evidence>
<dbReference type="Gene3D" id="3.40.50.620">
    <property type="entry name" value="HUPs"/>
    <property type="match status" value="1"/>
</dbReference>
<keyword evidence="4 9" id="KW-0547">Nucleotide-binding</keyword>
<evidence type="ECO:0000256" key="7">
    <source>
        <dbReference type="ARBA" id="ARBA00022993"/>
    </source>
</evidence>
<evidence type="ECO:0000256" key="6">
    <source>
        <dbReference type="ARBA" id="ARBA00022842"/>
    </source>
</evidence>
<comment type="cofactor">
    <cofactor evidence="9">
        <name>Mg(2+)</name>
        <dbReference type="ChEBI" id="CHEBI:18420"/>
    </cofactor>
</comment>
<dbReference type="InterPro" id="IPR001980">
    <property type="entry name" value="PPAT"/>
</dbReference>
<keyword evidence="3 9" id="KW-0548">Nucleotidyltransferase</keyword>
<dbReference type="GO" id="GO:0004595">
    <property type="term" value="F:pantetheine-phosphate adenylyltransferase activity"/>
    <property type="evidence" value="ECO:0007669"/>
    <property type="project" value="UniProtKB-EC"/>
</dbReference>
<dbReference type="PRINTS" id="PR01020">
    <property type="entry name" value="LPSBIOSNTHSS"/>
</dbReference>
<dbReference type="InterPro" id="IPR014729">
    <property type="entry name" value="Rossmann-like_a/b/a_fold"/>
</dbReference>
<feature type="binding site" evidence="9">
    <location>
        <position position="97"/>
    </location>
    <ligand>
        <name>ATP</name>
        <dbReference type="ChEBI" id="CHEBI:30616"/>
    </ligand>
</feature>
<evidence type="ECO:0000256" key="1">
    <source>
        <dbReference type="ARBA" id="ARBA00022490"/>
    </source>
</evidence>
<dbReference type="SUPFAM" id="SSF52374">
    <property type="entry name" value="Nucleotidylyl transferase"/>
    <property type="match status" value="1"/>
</dbReference>
<evidence type="ECO:0000256" key="4">
    <source>
        <dbReference type="ARBA" id="ARBA00022741"/>
    </source>
</evidence>
<keyword evidence="6 9" id="KW-0460">Magnesium</keyword>
<dbReference type="RefSeq" id="WP_023056493.1">
    <property type="nucleotide sequence ID" value="NZ_JAUSTN010000006.1"/>
</dbReference>
<comment type="catalytic activity">
    <reaction evidence="8 9">
        <text>(R)-4'-phosphopantetheine + ATP + H(+) = 3'-dephospho-CoA + diphosphate</text>
        <dbReference type="Rhea" id="RHEA:19801"/>
        <dbReference type="ChEBI" id="CHEBI:15378"/>
        <dbReference type="ChEBI" id="CHEBI:30616"/>
        <dbReference type="ChEBI" id="CHEBI:33019"/>
        <dbReference type="ChEBI" id="CHEBI:57328"/>
        <dbReference type="ChEBI" id="CHEBI:61723"/>
        <dbReference type="EC" id="2.7.7.3"/>
    </reaction>
</comment>
<evidence type="ECO:0000313" key="12">
    <source>
        <dbReference type="Proteomes" id="UP001236559"/>
    </source>
</evidence>
<keyword evidence="12" id="KW-1185">Reference proteome</keyword>
<comment type="caution">
    <text evidence="11">The sequence shown here is derived from an EMBL/GenBank/DDBJ whole genome shotgun (WGS) entry which is preliminary data.</text>
</comment>
<feature type="binding site" evidence="9">
    <location>
        <position position="16"/>
    </location>
    <ligand>
        <name>ATP</name>
        <dbReference type="ChEBI" id="CHEBI:30616"/>
    </ligand>
</feature>
<keyword evidence="2 9" id="KW-0808">Transferase</keyword>
<name>A0ABU0AVN9_9FIRM</name>
<evidence type="ECO:0000256" key="3">
    <source>
        <dbReference type="ARBA" id="ARBA00022695"/>
    </source>
</evidence>
<feature type="binding site" evidence="9">
    <location>
        <position position="40"/>
    </location>
    <ligand>
        <name>substrate</name>
    </ligand>
</feature>
<sequence>MKAIYAGSFDPITYGHLDIIKRAKNIFGEVIVAVLNNVNKKGLFTVEERMDLIRKVLGDDPDIEIDSFTGLLVDYAKKKNCKVVVRGLRTASDYENEYAVATANMHYKGGVETIFLLSSSKNVFVSSTLAKEVAMFDGDLSLFVPDIIGEEMKKKLSRRV</sequence>
<dbReference type="NCBIfam" id="TIGR01510">
    <property type="entry name" value="coaD_prev_kdtB"/>
    <property type="match status" value="1"/>
</dbReference>
<comment type="pathway">
    <text evidence="9">Cofactor biosynthesis; coenzyme A biosynthesis; CoA from (R)-pantothenate: step 4/5.</text>
</comment>
<evidence type="ECO:0000256" key="2">
    <source>
        <dbReference type="ARBA" id="ARBA00022679"/>
    </source>
</evidence>
<comment type="similarity">
    <text evidence="9">Belongs to the bacterial CoaD family.</text>
</comment>
<proteinExistence type="inferred from homology"/>
<dbReference type="CDD" id="cd02163">
    <property type="entry name" value="PPAT"/>
    <property type="match status" value="1"/>
</dbReference>
<comment type="subunit">
    <text evidence="9">Homohexamer.</text>
</comment>
<feature type="binding site" evidence="9">
    <location>
        <position position="8"/>
    </location>
    <ligand>
        <name>substrate</name>
    </ligand>
</feature>
<evidence type="ECO:0000256" key="5">
    <source>
        <dbReference type="ARBA" id="ARBA00022840"/>
    </source>
</evidence>
<feature type="domain" description="Cytidyltransferase-like" evidence="10">
    <location>
        <begin position="4"/>
        <end position="132"/>
    </location>
</feature>
<evidence type="ECO:0000256" key="8">
    <source>
        <dbReference type="ARBA" id="ARBA00029346"/>
    </source>
</evidence>
<dbReference type="NCBIfam" id="TIGR00125">
    <property type="entry name" value="cyt_tran_rel"/>
    <property type="match status" value="1"/>
</dbReference>
<feature type="binding site" evidence="9">
    <location>
        <position position="72"/>
    </location>
    <ligand>
        <name>substrate</name>
    </ligand>
</feature>
<dbReference type="Pfam" id="PF01467">
    <property type="entry name" value="CTP_transf_like"/>
    <property type="match status" value="1"/>
</dbReference>